<sequence length="707" mass="79005">MTEMAVSNSHVSSRNLQKSHLGGVIFGCKKSTIKECLAKQLFGLPAQHFLYVRKVDPGLPLFLFNYTDRKLHGIFEAASPGMMNINPYGWTDGSERTSYPAQVQIRVRMQCQPLNEEKFKPIIAANYYTPHHFWFELDHSQASKLIALLSSMAIAPRACVPQNRENQRTIFLPLLKRNRMEEDNRFKLLGSEDELAKLSSCTSNSSDTALSVDGEREEDELQRPSALEIGQSNHGSSKSVPRDSGSLDGDDRPLESHLDMKEVDQDEKSLILMALKELAINHEHQDFSSTDYENELATGGDRHCSFIGEQMSSEEKIETCSSSRCQSIINELIKEVAELKAFKTEQTLKMKELEQKLVDAEAEIQRLKEHCLMVQSPNNDTKECMYEKLLESSDELHLDPSESIYLVGGCDGDSWLSTLELYLPSCDVIKTLKPMSSARSYASAAMLNGELYIFGGGDGNSWHNTVESYSPANDEWTSRPSLNGTKGSLAGATIDNKIFAIGGGNGLECFSDVEMLDLDIGKWIRTRSMLQKRFALAAAELNGVLYATGGYDGNEYMNSAERFDPREHYWTKIANMNRRRGCHSLAVLNGKLYALGGFDGSAMVPSIEVYDPRLGSWMSGEPMKHSRGYLGAAAVKEAIYVIGGVKNGSEIVDTVPYLLPQFPLGVKFRGIRLTHQLYDNRWNVLRRAKAGKKLTQERSGKDASCRW</sequence>
<dbReference type="InterPro" id="IPR015915">
    <property type="entry name" value="Kelch-typ_b-propeller"/>
</dbReference>
<feature type="compositionally biased region" description="Basic and acidic residues" evidence="2">
    <location>
        <begin position="249"/>
        <end position="262"/>
    </location>
</feature>
<name>A0AAP0M1N6_9ROSI</name>
<dbReference type="AlphaFoldDB" id="A0AAP0M1N6"/>
<dbReference type="Pfam" id="PF10539">
    <property type="entry name" value="Dev_Cell_Death"/>
    <property type="match status" value="1"/>
</dbReference>
<dbReference type="Pfam" id="PF01344">
    <property type="entry name" value="Kelch_1"/>
    <property type="match status" value="4"/>
</dbReference>
<evidence type="ECO:0000259" key="3">
    <source>
        <dbReference type="PROSITE" id="PS51222"/>
    </source>
</evidence>
<evidence type="ECO:0000256" key="1">
    <source>
        <dbReference type="SAM" id="Coils"/>
    </source>
</evidence>
<evidence type="ECO:0000313" key="5">
    <source>
        <dbReference type="Proteomes" id="UP001428341"/>
    </source>
</evidence>
<keyword evidence="5" id="KW-1185">Reference proteome</keyword>
<dbReference type="PROSITE" id="PS51222">
    <property type="entry name" value="DCD"/>
    <property type="match status" value="1"/>
</dbReference>
<feature type="compositionally biased region" description="Polar residues" evidence="2">
    <location>
        <begin position="230"/>
        <end position="239"/>
    </location>
</feature>
<dbReference type="GO" id="GO:0034976">
    <property type="term" value="P:response to endoplasmic reticulum stress"/>
    <property type="evidence" value="ECO:0007669"/>
    <property type="project" value="InterPro"/>
</dbReference>
<dbReference type="SUPFAM" id="SSF117281">
    <property type="entry name" value="Kelch motif"/>
    <property type="match status" value="1"/>
</dbReference>
<evidence type="ECO:0000313" key="4">
    <source>
        <dbReference type="EMBL" id="KAK9193611.1"/>
    </source>
</evidence>
<dbReference type="PANTHER" id="PTHR46034:SF7">
    <property type="entry name" value="INFLUENZA VIRUS NS1A-BINDING PROTEIN"/>
    <property type="match status" value="1"/>
</dbReference>
<gene>
    <name evidence="4" type="ORF">WN944_004308</name>
</gene>
<feature type="coiled-coil region" evidence="1">
    <location>
        <begin position="336"/>
        <end position="370"/>
    </location>
</feature>
<feature type="compositionally biased region" description="Polar residues" evidence="2">
    <location>
        <begin position="199"/>
        <end position="209"/>
    </location>
</feature>
<dbReference type="SMART" id="SM00612">
    <property type="entry name" value="Kelch"/>
    <property type="match status" value="5"/>
</dbReference>
<dbReference type="SMART" id="SM00767">
    <property type="entry name" value="DCD"/>
    <property type="match status" value="1"/>
</dbReference>
<dbReference type="Proteomes" id="UP001428341">
    <property type="component" value="Unassembled WGS sequence"/>
</dbReference>
<protein>
    <recommendedName>
        <fullName evidence="3">DCD domain-containing protein</fullName>
    </recommendedName>
</protein>
<feature type="domain" description="DCD" evidence="3">
    <location>
        <begin position="19"/>
        <end position="151"/>
    </location>
</feature>
<feature type="region of interest" description="Disordered" evidence="2">
    <location>
        <begin position="199"/>
        <end position="262"/>
    </location>
</feature>
<evidence type="ECO:0000256" key="2">
    <source>
        <dbReference type="SAM" id="MobiDB-lite"/>
    </source>
</evidence>
<keyword evidence="1" id="KW-0175">Coiled coil</keyword>
<dbReference type="PANTHER" id="PTHR46034">
    <property type="match status" value="1"/>
</dbReference>
<organism evidence="4 5">
    <name type="scientific">Citrus x changshan-huyou</name>
    <dbReference type="NCBI Taxonomy" id="2935761"/>
    <lineage>
        <taxon>Eukaryota</taxon>
        <taxon>Viridiplantae</taxon>
        <taxon>Streptophyta</taxon>
        <taxon>Embryophyta</taxon>
        <taxon>Tracheophyta</taxon>
        <taxon>Spermatophyta</taxon>
        <taxon>Magnoliopsida</taxon>
        <taxon>eudicotyledons</taxon>
        <taxon>Gunneridae</taxon>
        <taxon>Pentapetalae</taxon>
        <taxon>rosids</taxon>
        <taxon>malvids</taxon>
        <taxon>Sapindales</taxon>
        <taxon>Rutaceae</taxon>
        <taxon>Aurantioideae</taxon>
        <taxon>Citrus</taxon>
    </lineage>
</organism>
<dbReference type="InterPro" id="IPR006652">
    <property type="entry name" value="Kelch_1"/>
</dbReference>
<reference evidence="4 5" key="1">
    <citation type="submission" date="2024-05" db="EMBL/GenBank/DDBJ databases">
        <title>Haplotype-resolved chromosome-level genome assembly of Huyou (Citrus changshanensis).</title>
        <authorList>
            <person name="Miao C."/>
            <person name="Chen W."/>
            <person name="Wu Y."/>
            <person name="Wang L."/>
            <person name="Zhao S."/>
            <person name="Grierson D."/>
            <person name="Xu C."/>
            <person name="Chen K."/>
        </authorList>
    </citation>
    <scope>NUCLEOTIDE SEQUENCE [LARGE SCALE GENOMIC DNA]</scope>
    <source>
        <strain evidence="4">01-14</strain>
        <tissue evidence="4">Leaf</tissue>
    </source>
</reference>
<proteinExistence type="predicted"/>
<dbReference type="InterPro" id="IPR044832">
    <property type="entry name" value="NRP-like"/>
</dbReference>
<dbReference type="InterPro" id="IPR013989">
    <property type="entry name" value="Dev_and_cell_death_domain"/>
</dbReference>
<comment type="caution">
    <text evidence="4">The sequence shown here is derived from an EMBL/GenBank/DDBJ whole genome shotgun (WGS) entry which is preliminary data.</text>
</comment>
<accession>A0AAP0M1N6</accession>
<dbReference type="Gene3D" id="2.120.10.80">
    <property type="entry name" value="Kelch-type beta propeller"/>
    <property type="match status" value="1"/>
</dbReference>
<dbReference type="EMBL" id="JBCGBO010000006">
    <property type="protein sequence ID" value="KAK9193611.1"/>
    <property type="molecule type" value="Genomic_DNA"/>
</dbReference>